<dbReference type="InterPro" id="IPR036867">
    <property type="entry name" value="R3H_dom_sf"/>
</dbReference>
<feature type="compositionally biased region" description="Acidic residues" evidence="1">
    <location>
        <begin position="113"/>
        <end position="128"/>
    </location>
</feature>
<keyword evidence="4" id="KW-1185">Reference proteome</keyword>
<evidence type="ECO:0000256" key="1">
    <source>
        <dbReference type="SAM" id="MobiDB-lite"/>
    </source>
</evidence>
<protein>
    <recommendedName>
        <fullName evidence="2">R3H domain-containing protein</fullName>
    </recommendedName>
</protein>
<organism evidence="3 4">
    <name type="scientific">Prorocentrum cordatum</name>
    <dbReference type="NCBI Taxonomy" id="2364126"/>
    <lineage>
        <taxon>Eukaryota</taxon>
        <taxon>Sar</taxon>
        <taxon>Alveolata</taxon>
        <taxon>Dinophyceae</taxon>
        <taxon>Prorocentrales</taxon>
        <taxon>Prorocentraceae</taxon>
        <taxon>Prorocentrum</taxon>
    </lineage>
</organism>
<dbReference type="EMBL" id="CAUYUJ010015821">
    <property type="protein sequence ID" value="CAK0858491.1"/>
    <property type="molecule type" value="Genomic_DNA"/>
</dbReference>
<dbReference type="SUPFAM" id="SSF82708">
    <property type="entry name" value="R3H domain"/>
    <property type="match status" value="1"/>
</dbReference>
<dbReference type="Proteomes" id="UP001189429">
    <property type="component" value="Unassembled WGS sequence"/>
</dbReference>
<dbReference type="InterPro" id="IPR001374">
    <property type="entry name" value="R3H_dom"/>
</dbReference>
<evidence type="ECO:0000259" key="2">
    <source>
        <dbReference type="Pfam" id="PF01424"/>
    </source>
</evidence>
<accession>A0ABN9UFZ9</accession>
<feature type="domain" description="R3H" evidence="2">
    <location>
        <begin position="1"/>
        <end position="41"/>
    </location>
</feature>
<gene>
    <name evidence="3" type="ORF">PCOR1329_LOCUS48220</name>
</gene>
<reference evidence="3" key="1">
    <citation type="submission" date="2023-10" db="EMBL/GenBank/DDBJ databases">
        <authorList>
            <person name="Chen Y."/>
            <person name="Shah S."/>
            <person name="Dougan E. K."/>
            <person name="Thang M."/>
            <person name="Chan C."/>
        </authorList>
    </citation>
    <scope>NUCLEOTIDE SEQUENCE [LARGE SCALE GENOMIC DNA]</scope>
</reference>
<feature type="compositionally biased region" description="Low complexity" evidence="1">
    <location>
        <begin position="73"/>
        <end position="88"/>
    </location>
</feature>
<name>A0ABN9UFZ9_9DINO</name>
<feature type="region of interest" description="Disordered" evidence="1">
    <location>
        <begin position="71"/>
        <end position="159"/>
    </location>
</feature>
<comment type="caution">
    <text evidence="3">The sequence shown here is derived from an EMBL/GenBank/DDBJ whole genome shotgun (WGS) entry which is preliminary data.</text>
</comment>
<dbReference type="Gene3D" id="3.30.1370.50">
    <property type="entry name" value="R3H-like domain"/>
    <property type="match status" value="1"/>
</dbReference>
<feature type="compositionally biased region" description="Basic and acidic residues" evidence="1">
    <location>
        <begin position="176"/>
        <end position="189"/>
    </location>
</feature>
<proteinExistence type="predicted"/>
<feature type="region of interest" description="Disordered" evidence="1">
    <location>
        <begin position="176"/>
        <end position="214"/>
    </location>
</feature>
<evidence type="ECO:0000313" key="4">
    <source>
        <dbReference type="Proteomes" id="UP001189429"/>
    </source>
</evidence>
<sequence>VEFPASLTSSDRKYVHKIAESFRLPTKSQGVGAERFLTVYKTAPEGMEQKPERPSFVPVLKLSPEAMQKLSDAAAGAPPGTGRPTLAAVRPMSGRALAEPPAAKRQKVKPVEVGDEVEGFWPDEEAEEGGTWLPATVAEVKDRTDPSTSSGPRTRRPAMCRLTMCDRRWERALERVHHHASSDGHRGDGEEPGSTETASAVQGAGREAGVAPGL</sequence>
<dbReference type="Pfam" id="PF01424">
    <property type="entry name" value="R3H"/>
    <property type="match status" value="1"/>
</dbReference>
<evidence type="ECO:0000313" key="3">
    <source>
        <dbReference type="EMBL" id="CAK0858491.1"/>
    </source>
</evidence>
<feature type="non-terminal residue" evidence="3">
    <location>
        <position position="1"/>
    </location>
</feature>